<evidence type="ECO:0000256" key="4">
    <source>
        <dbReference type="ARBA" id="ARBA00013136"/>
    </source>
</evidence>
<evidence type="ECO:0000259" key="11">
    <source>
        <dbReference type="PROSITE" id="PS51387"/>
    </source>
</evidence>
<dbReference type="Gene3D" id="3.30.465.10">
    <property type="match status" value="1"/>
</dbReference>
<evidence type="ECO:0000256" key="6">
    <source>
        <dbReference type="ARBA" id="ARBA00022630"/>
    </source>
</evidence>
<dbReference type="GO" id="GO:0003885">
    <property type="term" value="F:D-arabinono-1,4-lactone oxidase activity"/>
    <property type="evidence" value="ECO:0007669"/>
    <property type="project" value="UniProtKB-UniRule"/>
</dbReference>
<dbReference type="PIRSF" id="PIRSF000136">
    <property type="entry name" value="LGO_GLO"/>
    <property type="match status" value="1"/>
</dbReference>
<dbReference type="Gene3D" id="3.30.43.10">
    <property type="entry name" value="Uridine Diphospho-n-acetylenolpyruvylglucosamine Reductase, domain 2"/>
    <property type="match status" value="1"/>
</dbReference>
<comment type="catalytic activity">
    <reaction evidence="10">
        <text>D-arabinono-1,4-lactone + O2 = dehydro-D-arabinono-1,4-lactone + H2O2 + H(+)</text>
        <dbReference type="Rhea" id="RHEA:23756"/>
        <dbReference type="ChEBI" id="CHEBI:15378"/>
        <dbReference type="ChEBI" id="CHEBI:15379"/>
        <dbReference type="ChEBI" id="CHEBI:16240"/>
        <dbReference type="ChEBI" id="CHEBI:16292"/>
        <dbReference type="ChEBI" id="CHEBI:58277"/>
        <dbReference type="EC" id="1.1.3.37"/>
    </reaction>
</comment>
<dbReference type="SUPFAM" id="SSF56176">
    <property type="entry name" value="FAD-binding/transporter-associated domain-like"/>
    <property type="match status" value="1"/>
</dbReference>
<sequence length="581" mass="64846">MSLNLPSSEENAKNIRAATVSRRSHRTWAGTFYCAPELYLQPSSIDELKSIVVEAHRQKKRIMLTGSGHSPSDLTMTLPRGVTQSTGEWLVNLDRFNKPVSLTPAPEDAENKETPARYTDVKLEAGIRIYQINDYLKTKNLAIQNLGSISEQSVAGIISTGTHGSSAYHGLVSQQFVSLSVLIASGEIIECSETQNPDLFRAALLSLGKIGIIVYATIRTVPAFTIHSKQEVTTFDNFVDNLWGTFWTSSEYLRVWWFPYSNRVILWRANKSTKPLSAPRDSWYGTTLGRLFYQFLLWVAVKVKPSLTPAIEKYVFNQQYGLEETYDVEGKASVAVQGSVEGLNMDCLFSQFVDEWGLPLKYGQKVLYKLREQILAAAKSGEYYVHAPIEVRCSNLTTVAPTDAPATTMKLLETVPAYNSETPHIGSIPGNSLGPFLNPSPNDITYAPPIPGKVENDNLTLYLNATMYRPFGFDSPIDKWFRVFEDIVYEAGGKPHWAKNFLGNRELPEEEKAGVKRVGGIFGLGGKKVRYETDGQMRGLAPQVGGWWGEDLESWKRVRKENDPDDTFLSGANWAEINGLL</sequence>
<comment type="pathway">
    <text evidence="2 10">Cofactor biosynthesis; D-erythroascorbate biosynthesis; dehydro-D-arabinono-1,4-lactone from D-arabinose: step 2/2.</text>
</comment>
<evidence type="ECO:0000256" key="7">
    <source>
        <dbReference type="ARBA" id="ARBA00022827"/>
    </source>
</evidence>
<accession>A0A5E8BV62</accession>
<dbReference type="PANTHER" id="PTHR43762">
    <property type="entry name" value="L-GULONOLACTONE OXIDASE"/>
    <property type="match status" value="1"/>
</dbReference>
<dbReference type="Pfam" id="PF04030">
    <property type="entry name" value="ALO"/>
    <property type="match status" value="1"/>
</dbReference>
<dbReference type="InterPro" id="IPR006094">
    <property type="entry name" value="Oxid_FAD_bind_N"/>
</dbReference>
<reference evidence="12 13" key="1">
    <citation type="submission" date="2019-09" db="EMBL/GenBank/DDBJ databases">
        <authorList>
            <person name="Brejova B."/>
        </authorList>
    </citation>
    <scope>NUCLEOTIDE SEQUENCE [LARGE SCALE GENOMIC DNA]</scope>
</reference>
<dbReference type="Pfam" id="PF01565">
    <property type="entry name" value="FAD_binding_4"/>
    <property type="match status" value="1"/>
</dbReference>
<evidence type="ECO:0000256" key="1">
    <source>
        <dbReference type="ARBA" id="ARBA00001974"/>
    </source>
</evidence>
<evidence type="ECO:0000256" key="3">
    <source>
        <dbReference type="ARBA" id="ARBA00005466"/>
    </source>
</evidence>
<dbReference type="InterPro" id="IPR016166">
    <property type="entry name" value="FAD-bd_PCMH"/>
</dbReference>
<dbReference type="OrthoDB" id="610608at2759"/>
<dbReference type="AlphaFoldDB" id="A0A5E8BV62"/>
<dbReference type="GO" id="GO:0071949">
    <property type="term" value="F:FAD binding"/>
    <property type="evidence" value="ECO:0007669"/>
    <property type="project" value="UniProtKB-UniRule"/>
</dbReference>
<keyword evidence="6 10" id="KW-0285">Flavoprotein</keyword>
<evidence type="ECO:0000256" key="8">
    <source>
        <dbReference type="ARBA" id="ARBA00023002"/>
    </source>
</evidence>
<keyword evidence="13" id="KW-1185">Reference proteome</keyword>
<dbReference type="PANTHER" id="PTHR43762:SF1">
    <property type="entry name" value="D-ARABINONO-1,4-LACTONE OXIDASE"/>
    <property type="match status" value="1"/>
</dbReference>
<evidence type="ECO:0000313" key="13">
    <source>
        <dbReference type="Proteomes" id="UP000398389"/>
    </source>
</evidence>
<dbReference type="Proteomes" id="UP000398389">
    <property type="component" value="Unassembled WGS sequence"/>
</dbReference>
<gene>
    <name evidence="12" type="ORF">SAPINGB_P004529</name>
</gene>
<protein>
    <recommendedName>
        <fullName evidence="5 10">D-arabinono-1,4-lactone oxidase</fullName>
        <shortName evidence="10">ALO</shortName>
        <ecNumber evidence="4 10">1.1.3.37</ecNumber>
    </recommendedName>
    <alternativeName>
        <fullName evidence="9 10">L-galactono-gamma-lactone oxidase</fullName>
    </alternativeName>
</protein>
<keyword evidence="8 10" id="KW-0560">Oxidoreductase</keyword>
<evidence type="ECO:0000256" key="2">
    <source>
        <dbReference type="ARBA" id="ARBA00005083"/>
    </source>
</evidence>
<dbReference type="InterPro" id="IPR010031">
    <property type="entry name" value="FAD_lactone_oxidase-like"/>
</dbReference>
<dbReference type="GO" id="GO:0031966">
    <property type="term" value="C:mitochondrial membrane"/>
    <property type="evidence" value="ECO:0007669"/>
    <property type="project" value="UniProtKB-SubCell"/>
</dbReference>
<dbReference type="GeneID" id="43583344"/>
<dbReference type="InterPro" id="IPR036318">
    <property type="entry name" value="FAD-bd_PCMH-like_sf"/>
</dbReference>
<dbReference type="InterPro" id="IPR016167">
    <property type="entry name" value="FAD-bd_PCMH_sub1"/>
</dbReference>
<dbReference type="InterPro" id="IPR007173">
    <property type="entry name" value="ALO_C"/>
</dbReference>
<dbReference type="RefSeq" id="XP_031855135.1">
    <property type="nucleotide sequence ID" value="XM_031999244.1"/>
</dbReference>
<evidence type="ECO:0000313" key="12">
    <source>
        <dbReference type="EMBL" id="VVT55303.1"/>
    </source>
</evidence>
<dbReference type="EMBL" id="CABVLU010000003">
    <property type="protein sequence ID" value="VVT55303.1"/>
    <property type="molecule type" value="Genomic_DNA"/>
</dbReference>
<comment type="similarity">
    <text evidence="3 10">Belongs to the oxygen-dependent FAD-linked oxidoreductase family.</text>
</comment>
<dbReference type="InterPro" id="IPR006093">
    <property type="entry name" value="Oxy_OxRdtase_FAD_BS"/>
</dbReference>
<organism evidence="12 13">
    <name type="scientific">Magnusiomyces paraingens</name>
    <dbReference type="NCBI Taxonomy" id="2606893"/>
    <lineage>
        <taxon>Eukaryota</taxon>
        <taxon>Fungi</taxon>
        <taxon>Dikarya</taxon>
        <taxon>Ascomycota</taxon>
        <taxon>Saccharomycotina</taxon>
        <taxon>Dipodascomycetes</taxon>
        <taxon>Dipodascales</taxon>
        <taxon>Dipodascaceae</taxon>
        <taxon>Magnusiomyces</taxon>
    </lineage>
</organism>
<dbReference type="InterPro" id="IPR030654">
    <property type="entry name" value="Sugar_lactone_oxidase"/>
</dbReference>
<evidence type="ECO:0000256" key="9">
    <source>
        <dbReference type="ARBA" id="ARBA00033418"/>
    </source>
</evidence>
<keyword evidence="10" id="KW-0496">Mitochondrion</keyword>
<dbReference type="EC" id="1.1.3.37" evidence="4 10"/>
<keyword evidence="7 10" id="KW-0274">FAD</keyword>
<dbReference type="UniPathway" id="UPA00771">
    <property type="reaction ID" value="UER00766"/>
</dbReference>
<comment type="subcellular location">
    <subcellularLocation>
        <location evidence="10">Mitochondrion membrane</location>
    </subcellularLocation>
</comment>
<feature type="domain" description="FAD-binding PCMH-type" evidence="11">
    <location>
        <begin position="32"/>
        <end position="223"/>
    </location>
</feature>
<dbReference type="NCBIfam" id="TIGR01678">
    <property type="entry name" value="FAD_lactone_ox"/>
    <property type="match status" value="1"/>
</dbReference>
<comment type="cofactor">
    <cofactor evidence="1 10">
        <name>FAD</name>
        <dbReference type="ChEBI" id="CHEBI:57692"/>
    </cofactor>
</comment>
<proteinExistence type="inferred from homology"/>
<evidence type="ECO:0000256" key="10">
    <source>
        <dbReference type="RuleBase" id="RU367158"/>
    </source>
</evidence>
<dbReference type="InterPro" id="IPR016169">
    <property type="entry name" value="FAD-bd_PCMH_sub2"/>
</dbReference>
<dbReference type="PROSITE" id="PS51387">
    <property type="entry name" value="FAD_PCMH"/>
    <property type="match status" value="1"/>
</dbReference>
<name>A0A5E8BV62_9ASCO</name>
<evidence type="ECO:0000256" key="5">
    <source>
        <dbReference type="ARBA" id="ARBA00016426"/>
    </source>
</evidence>
<dbReference type="PROSITE" id="PS00862">
    <property type="entry name" value="OX2_COVAL_FAD"/>
    <property type="match status" value="1"/>
</dbReference>